<sequence>MQLASSIIAKMMAQLPPQTDTGFCDTSKALDLAVDNEDQSSNKASKPALPPRSSICTPKTHSTALQQGSMRPLPSMITVRECMAVIQPEFPPITTLYQLLAFCDCSILSVHSFDEGFPCPIPYVCDVKIYRLRLARHCLRIQSHRYKEAITKLIDRKRTHEESLRLLQSNASPEQHRDLHQLRRSIVRISKEVIFMYLQSNCKLARLRRIMLRSLAEVNRKVVALIVLYKLRPATEESQSKISAEDLLPASGDWQHSISDEYTYCFDGETTLEDLATTYSRTLVARAYSSLKNRYLHLRRSEQDLARLDSSLSLRTALVLMLFNYKSHLCLIFVDEYVKLSLYKRVLQYLRKIASPSAKLLRVASQVVGLTHKHMLKAISEKRRFWDDRVLPLFPPYHFSCPAEPNQGLSQPSEAAYSEVRTTPYPTYLDTLSAIAPDEGEGSYSISGRKRTANLFERIVVQDRSFDAFTSMSSCGTASDSFDTHLLSGHKDTNSAYIQYNRDSTQLDQLTAKPSARAAAKASYLTPFLATGGTDQSLECSNRVLLTSTQIQKLFDTTILIRNRLYRGQTLFYGASCVPIHLSSSQVSALVKYQTFDIDSFSAANNINEYTLLEVAELFSLAFLQARALLAMRLILHRVLLSSFYNKYLGRRSFAIFMLRRLQNCIMLQKASETHMARELSIRFTMRTAFRAMQKQIDREGQEWDNRSDNLFKFIVMRRQLKYWMALVQNRRCRLEQMTHILREIEKRLYLRPALAALLTLHAQNLAESEISRRCREVQNADLLERTFHTLRHQCKLKQVLRSVVSQALLRWKEVLEDEDRRGSTYRTQTLKTIFSSWKELTFGGSFIKTAGFTDAPKALKPSSKALHFEGWSDTDSESLEDLSDSQTRVKFTTDTRSYDGNTNGHVDMDKTLHFDLESSDDEDYEGPEAAPKEGDLTLGDIGDDYWSIYSPQTATELREAYRQVVPQLAKLQQKEKRVSGVAEPLPTHHIEVLSKENLTQLKDEVARRFDRLERNGKMAANEPTMTDGSDCDGDIGECCTQALIRIDHTIEKQKEKTRKKSIRFADDSWREDATQNEPKMKTVYSDNDISLTLDHHYTNNPTLRQAKIWYRRVSCHICISYWRQHFIEAQLAKKFYRAFPGKRLLVGVFDEWATRTEMLTTRYRRINRLHVYLLKETCFLEWRYHAYIRRERAKQLQAEETRKEALLLVEQIDKEEAIIASAQPNLKFPGLNSFVGQSKIIDPCKYNIDQQDSNRALTLRRIADEHYLLKIAAWVANRGILVSRERLLRAKLLAAEFSVPDSIIFQIPTKLNAWYLREGFCALRELYKYRSVKII</sequence>
<dbReference type="HOGENOM" id="CLU_258739_0_0_1"/>
<reference evidence="1 2" key="1">
    <citation type="journal article" date="2007" name="Science">
        <title>Genomic minimalism in the early diverging intestinal parasite Giardia lamblia.</title>
        <authorList>
            <person name="Morrison H.G."/>
            <person name="McArthur A.G."/>
            <person name="Gillin F.D."/>
            <person name="Aley S.B."/>
            <person name="Adam R.D."/>
            <person name="Olsen G.J."/>
            <person name="Best A.A."/>
            <person name="Cande W.Z."/>
            <person name="Chen F."/>
            <person name="Cipriano M.J."/>
            <person name="Davids B.J."/>
            <person name="Dawson S.C."/>
            <person name="Elmendorf H.G."/>
            <person name="Hehl A.B."/>
            <person name="Holder M.E."/>
            <person name="Huse S.M."/>
            <person name="Kim U.U."/>
            <person name="Lasek-Nesselquist E."/>
            <person name="Manning G."/>
            <person name="Nigam A."/>
            <person name="Nixon J.E."/>
            <person name="Palm D."/>
            <person name="Passamaneck N.E."/>
            <person name="Prabhu A."/>
            <person name="Reich C.I."/>
            <person name="Reiner D.S."/>
            <person name="Samuelson J."/>
            <person name="Svard S.G."/>
            <person name="Sogin M.L."/>
        </authorList>
    </citation>
    <scope>NUCLEOTIDE SEQUENCE [LARGE SCALE GENOMIC DNA]</scope>
    <source>
        <strain evidence="1 2">WB C6</strain>
    </source>
</reference>
<dbReference type="RefSeq" id="XP_001708484.1">
    <property type="nucleotide sequence ID" value="XM_001708432.1"/>
</dbReference>
<evidence type="ECO:0000313" key="1">
    <source>
        <dbReference type="EMBL" id="KAE8306125.1"/>
    </source>
</evidence>
<dbReference type="VEuPathDB" id="GiardiaDB:GL50803_15585"/>
<organism evidence="1 2">
    <name type="scientific">Giardia intestinalis (strain ATCC 50803 / WB clone C6)</name>
    <name type="common">Giardia lamblia</name>
    <dbReference type="NCBI Taxonomy" id="184922"/>
    <lineage>
        <taxon>Eukaryota</taxon>
        <taxon>Metamonada</taxon>
        <taxon>Diplomonadida</taxon>
        <taxon>Hexamitidae</taxon>
        <taxon>Giardiinae</taxon>
        <taxon>Giardia</taxon>
    </lineage>
</organism>
<proteinExistence type="predicted"/>
<accession>A8B9H0</accession>
<gene>
    <name evidence="1" type="ORF">GL50803_0015585</name>
</gene>
<name>A8B9H0_GIAIC</name>
<evidence type="ECO:0000313" key="2">
    <source>
        <dbReference type="Proteomes" id="UP000001548"/>
    </source>
</evidence>
<comment type="caution">
    <text evidence="1">The sequence shown here is derived from an EMBL/GenBank/DDBJ whole genome shotgun (WGS) entry which is preliminary data.</text>
</comment>
<dbReference type="OMA" id="WATRTEM"/>
<dbReference type="Proteomes" id="UP000001548">
    <property type="component" value="Unassembled WGS sequence"/>
</dbReference>
<dbReference type="GeneID" id="5701395"/>
<dbReference type="KEGG" id="gla:GL50803_0015585"/>
<protein>
    <submittedName>
        <fullName evidence="1">Uncharacterized protein</fullName>
    </submittedName>
</protein>
<keyword evidence="2" id="KW-1185">Reference proteome</keyword>
<dbReference type="EMBL" id="AACB03000001">
    <property type="protein sequence ID" value="KAE8306125.1"/>
    <property type="molecule type" value="Genomic_DNA"/>
</dbReference>